<dbReference type="InterPro" id="IPR017930">
    <property type="entry name" value="Myb_dom"/>
</dbReference>
<dbReference type="EMBL" id="SDAM02002666">
    <property type="protein sequence ID" value="KAH6821116.1"/>
    <property type="molecule type" value="Genomic_DNA"/>
</dbReference>
<organism evidence="9 10">
    <name type="scientific">Perilla frutescens var. hirtella</name>
    <name type="common">Perilla citriodora</name>
    <name type="synonym">Perilla setoyensis</name>
    <dbReference type="NCBI Taxonomy" id="608512"/>
    <lineage>
        <taxon>Eukaryota</taxon>
        <taxon>Viridiplantae</taxon>
        <taxon>Streptophyta</taxon>
        <taxon>Embryophyta</taxon>
        <taxon>Tracheophyta</taxon>
        <taxon>Spermatophyta</taxon>
        <taxon>Magnoliopsida</taxon>
        <taxon>eudicotyledons</taxon>
        <taxon>Gunneridae</taxon>
        <taxon>Pentapetalae</taxon>
        <taxon>asterids</taxon>
        <taxon>lamiids</taxon>
        <taxon>Lamiales</taxon>
        <taxon>Lamiaceae</taxon>
        <taxon>Nepetoideae</taxon>
        <taxon>Elsholtzieae</taxon>
        <taxon>Perilla</taxon>
    </lineage>
</organism>
<feature type="domain" description="HTH myb-type" evidence="8">
    <location>
        <begin position="37"/>
        <end position="93"/>
    </location>
</feature>
<dbReference type="FunFam" id="1.10.10.60:FF:000185">
    <property type="entry name" value="MYB transcription factor"/>
    <property type="match status" value="1"/>
</dbReference>
<keyword evidence="3" id="KW-0805">Transcription regulation</keyword>
<dbReference type="CDD" id="cd00167">
    <property type="entry name" value="SANT"/>
    <property type="match status" value="2"/>
</dbReference>
<evidence type="ECO:0000313" key="10">
    <source>
        <dbReference type="Proteomes" id="UP001190926"/>
    </source>
</evidence>
<protein>
    <submittedName>
        <fullName evidence="9">Myb domain protein 26</fullName>
    </submittedName>
</protein>
<keyword evidence="5" id="KW-0804">Transcription</keyword>
<evidence type="ECO:0000259" key="8">
    <source>
        <dbReference type="PROSITE" id="PS51294"/>
    </source>
</evidence>
<evidence type="ECO:0000313" key="9">
    <source>
        <dbReference type="EMBL" id="KAH6821116.1"/>
    </source>
</evidence>
<evidence type="ECO:0000256" key="1">
    <source>
        <dbReference type="ARBA" id="ARBA00004123"/>
    </source>
</evidence>
<feature type="domain" description="Myb-like" evidence="7">
    <location>
        <begin position="90"/>
        <end position="140"/>
    </location>
</feature>
<keyword evidence="6" id="KW-0539">Nucleus</keyword>
<dbReference type="FunFam" id="1.10.10.60:FF:000140">
    <property type="entry name" value="Myb transcription factor"/>
    <property type="match status" value="1"/>
</dbReference>
<name>A0AAD4ITM5_PERFH</name>
<dbReference type="PROSITE" id="PS51294">
    <property type="entry name" value="HTH_MYB"/>
    <property type="match status" value="2"/>
</dbReference>
<proteinExistence type="predicted"/>
<feature type="domain" description="Myb-like" evidence="7">
    <location>
        <begin position="37"/>
        <end position="89"/>
    </location>
</feature>
<accession>A0AAD4ITM5</accession>
<reference evidence="9 10" key="1">
    <citation type="journal article" date="2021" name="Nat. Commun.">
        <title>Incipient diploidization of the medicinal plant Perilla within 10,000 years.</title>
        <authorList>
            <person name="Zhang Y."/>
            <person name="Shen Q."/>
            <person name="Leng L."/>
            <person name="Zhang D."/>
            <person name="Chen S."/>
            <person name="Shi Y."/>
            <person name="Ning Z."/>
            <person name="Chen S."/>
        </authorList>
    </citation>
    <scope>NUCLEOTIDE SEQUENCE [LARGE SCALE GENOMIC DNA]</scope>
    <source>
        <strain evidence="10">cv. PC099</strain>
    </source>
</reference>
<feature type="domain" description="HTH myb-type" evidence="8">
    <location>
        <begin position="94"/>
        <end position="144"/>
    </location>
</feature>
<dbReference type="InterPro" id="IPR009057">
    <property type="entry name" value="Homeodomain-like_sf"/>
</dbReference>
<dbReference type="InterPro" id="IPR051953">
    <property type="entry name" value="Plant_SW-associated_TFs"/>
</dbReference>
<dbReference type="Proteomes" id="UP001190926">
    <property type="component" value="Unassembled WGS sequence"/>
</dbReference>
<keyword evidence="10" id="KW-1185">Reference proteome</keyword>
<gene>
    <name evidence="9" type="ORF">C2S53_019631</name>
</gene>
<comment type="caution">
    <text evidence="9">The sequence shown here is derived from an EMBL/GenBank/DDBJ whole genome shotgun (WGS) entry which is preliminary data.</text>
</comment>
<evidence type="ECO:0000259" key="7">
    <source>
        <dbReference type="PROSITE" id="PS50090"/>
    </source>
</evidence>
<dbReference type="Gene3D" id="1.10.10.60">
    <property type="entry name" value="Homeodomain-like"/>
    <property type="match status" value="2"/>
</dbReference>
<dbReference type="SMART" id="SM00717">
    <property type="entry name" value="SANT"/>
    <property type="match status" value="2"/>
</dbReference>
<evidence type="ECO:0000256" key="2">
    <source>
        <dbReference type="ARBA" id="ARBA00022737"/>
    </source>
</evidence>
<dbReference type="GO" id="GO:0005634">
    <property type="term" value="C:nucleus"/>
    <property type="evidence" value="ECO:0007669"/>
    <property type="project" value="UniProtKB-SubCell"/>
</dbReference>
<evidence type="ECO:0000256" key="6">
    <source>
        <dbReference type="ARBA" id="ARBA00023242"/>
    </source>
</evidence>
<dbReference type="SUPFAM" id="SSF46689">
    <property type="entry name" value="Homeodomain-like"/>
    <property type="match status" value="1"/>
</dbReference>
<sequence>MQRSSRSKSHLISKLHDLERESGRMGHHHHSHTCCNRQKVKRGLWSPEEDEKLMNYISTFGHGCWSSVPRLSGLHRCGKSCRLRWINYLRPDLKRGGFSRQEATIIVQLHNVLGNKWAQIAKHLPGRTDNEVKNFWNSSVKKKFVSSNENNPNLSDKKMNLAADSSVDHHLQPPFLMNPTTTNNFIPNFDEMVNFHANLAPSYSPFSLLIDPLSPQNFPYHQFPIIKHHENLVFMPSNLDQTQSYNNNNNNNYYNPNSSWFEPITTENAAAPFTFSAQPPVFEEIAGIDASFMAAPPSPMRYLESLIAEIESPAVSGGSSSAASPAMPCSSGGSSFLDDHGFASFWRAHQP</sequence>
<keyword evidence="4" id="KW-0238">DNA-binding</keyword>
<evidence type="ECO:0000256" key="4">
    <source>
        <dbReference type="ARBA" id="ARBA00023125"/>
    </source>
</evidence>
<dbReference type="Pfam" id="PF00249">
    <property type="entry name" value="Myb_DNA-binding"/>
    <property type="match status" value="2"/>
</dbReference>
<comment type="subcellular location">
    <subcellularLocation>
        <location evidence="1">Nucleus</location>
    </subcellularLocation>
</comment>
<dbReference type="AlphaFoldDB" id="A0AAD4ITM5"/>
<dbReference type="PANTHER" id="PTHR47997">
    <property type="entry name" value="MYB DOMAIN PROTEIN 55"/>
    <property type="match status" value="1"/>
</dbReference>
<dbReference type="PROSITE" id="PS50090">
    <property type="entry name" value="MYB_LIKE"/>
    <property type="match status" value="2"/>
</dbReference>
<evidence type="ECO:0000256" key="3">
    <source>
        <dbReference type="ARBA" id="ARBA00023015"/>
    </source>
</evidence>
<dbReference type="InterPro" id="IPR001005">
    <property type="entry name" value="SANT/Myb"/>
</dbReference>
<keyword evidence="2" id="KW-0677">Repeat</keyword>
<dbReference type="GO" id="GO:0003677">
    <property type="term" value="F:DNA binding"/>
    <property type="evidence" value="ECO:0007669"/>
    <property type="project" value="UniProtKB-KW"/>
</dbReference>
<evidence type="ECO:0000256" key="5">
    <source>
        <dbReference type="ARBA" id="ARBA00023163"/>
    </source>
</evidence>
<dbReference type="PANTHER" id="PTHR47997:SF87">
    <property type="entry name" value="TRANSCRIPTION FACTOR MYB26"/>
    <property type="match status" value="1"/>
</dbReference>